<organism evidence="12 13">
    <name type="scientific">Streptomyces violaceorubidus</name>
    <dbReference type="NCBI Taxonomy" id="284042"/>
    <lineage>
        <taxon>Bacteria</taxon>
        <taxon>Bacillati</taxon>
        <taxon>Actinomycetota</taxon>
        <taxon>Actinomycetes</taxon>
        <taxon>Kitasatosporales</taxon>
        <taxon>Streptomycetaceae</taxon>
        <taxon>Streptomyces</taxon>
    </lineage>
</organism>
<evidence type="ECO:0000256" key="4">
    <source>
        <dbReference type="ARBA" id="ARBA00013244"/>
    </source>
</evidence>
<sequence length="414" mass="44296">MLRPSLGRDGRLPPSVAMGTVDVAFHLAARGRPLPVVFAFAFEGGAPTLDSVRARVAERAHRIPALHYRVARESRRFRRVDRIAADRHVHEAWLPEDTDGSATSRLMLSRPMSADDRPPWDVWLVHGPQGRHTLCYRTDHAFQDGVGAAYTARALLGDDPEGGPAPQPRRLPTAAGLMGTLGDVAGAFGAATAKPAFDGVCTGRVDVCHADTSLARLRAVGRKHGATVTDVYLAALSHAVRTWYLKETGAVHPPLPVAVPMSVRAPGEEQAPGNRMITARVLLPCDEESPRRALARVVAAMNVLRAGRRRDSMRVLLAATPRSVGARVGVRLVHGRLVAGPVSSVNFGTALVHQGLTARRAAVLTTLASGIRSVVTLTSQHDTVCLSVVHDVALRSADALPDLWLAALVELERG</sequence>
<evidence type="ECO:0000256" key="6">
    <source>
        <dbReference type="ARBA" id="ARBA00022679"/>
    </source>
</evidence>
<reference evidence="12 13" key="1">
    <citation type="submission" date="2024-06" db="EMBL/GenBank/DDBJ databases">
        <title>The Natural Products Discovery Center: Release of the First 8490 Sequenced Strains for Exploring Actinobacteria Biosynthetic Diversity.</title>
        <authorList>
            <person name="Kalkreuter E."/>
            <person name="Kautsar S.A."/>
            <person name="Yang D."/>
            <person name="Bader C.D."/>
            <person name="Teijaro C.N."/>
            <person name="Fluegel L."/>
            <person name="Davis C.M."/>
            <person name="Simpson J.R."/>
            <person name="Lauterbach L."/>
            <person name="Steele A.D."/>
            <person name="Gui C."/>
            <person name="Meng S."/>
            <person name="Li G."/>
            <person name="Viehrig K."/>
            <person name="Ye F."/>
            <person name="Su P."/>
            <person name="Kiefer A.F."/>
            <person name="Nichols A."/>
            <person name="Cepeda A.J."/>
            <person name="Yan W."/>
            <person name="Fan B."/>
            <person name="Jiang Y."/>
            <person name="Adhikari A."/>
            <person name="Zheng C.-J."/>
            <person name="Schuster L."/>
            <person name="Cowan T.M."/>
            <person name="Smanski M.J."/>
            <person name="Chevrette M.G."/>
            <person name="De Carvalho L.P.S."/>
            <person name="Shen B."/>
        </authorList>
    </citation>
    <scope>NUCLEOTIDE SEQUENCE [LARGE SCALE GENOMIC DNA]</scope>
    <source>
        <strain evidence="12 13">NPDC001615</strain>
    </source>
</reference>
<dbReference type="PANTHER" id="PTHR31650:SF1">
    <property type="entry name" value="WAX ESTER SYNTHASE_DIACYLGLYCEROL ACYLTRANSFERASE 4-RELATED"/>
    <property type="match status" value="1"/>
</dbReference>
<evidence type="ECO:0000256" key="7">
    <source>
        <dbReference type="ARBA" id="ARBA00022798"/>
    </source>
</evidence>
<comment type="catalytic activity">
    <reaction evidence="10">
        <text>an acyl-CoA + a 1,2-diacyl-sn-glycerol = a triacyl-sn-glycerol + CoA</text>
        <dbReference type="Rhea" id="RHEA:10868"/>
        <dbReference type="ChEBI" id="CHEBI:17815"/>
        <dbReference type="ChEBI" id="CHEBI:57287"/>
        <dbReference type="ChEBI" id="CHEBI:58342"/>
        <dbReference type="ChEBI" id="CHEBI:64615"/>
        <dbReference type="EC" id="2.3.1.20"/>
    </reaction>
</comment>
<evidence type="ECO:0000256" key="1">
    <source>
        <dbReference type="ARBA" id="ARBA00004771"/>
    </source>
</evidence>
<feature type="domain" description="O-acyltransferase WSD1-like N-terminal" evidence="11">
    <location>
        <begin position="45"/>
        <end position="175"/>
    </location>
</feature>
<dbReference type="PANTHER" id="PTHR31650">
    <property type="entry name" value="O-ACYLTRANSFERASE (WSD1-LIKE) FAMILY PROTEIN"/>
    <property type="match status" value="1"/>
</dbReference>
<dbReference type="Gene3D" id="3.30.559.10">
    <property type="entry name" value="Chloramphenicol acetyltransferase-like domain"/>
    <property type="match status" value="1"/>
</dbReference>
<comment type="similarity">
    <text evidence="3">Belongs to the long-chain O-acyltransferase family.</text>
</comment>
<evidence type="ECO:0000256" key="2">
    <source>
        <dbReference type="ARBA" id="ARBA00005189"/>
    </source>
</evidence>
<dbReference type="Pfam" id="PF03007">
    <property type="entry name" value="WS_DGAT_cat"/>
    <property type="match status" value="1"/>
</dbReference>
<evidence type="ECO:0000256" key="8">
    <source>
        <dbReference type="ARBA" id="ARBA00023098"/>
    </source>
</evidence>
<accession>A0ABV1SPT7</accession>
<keyword evidence="13" id="KW-1185">Reference proteome</keyword>
<keyword evidence="7" id="KW-0319">Glycerol metabolism</keyword>
<dbReference type="InterPro" id="IPR023213">
    <property type="entry name" value="CAT-like_dom_sf"/>
</dbReference>
<keyword evidence="5" id="KW-0444">Lipid biosynthesis</keyword>
<evidence type="ECO:0000256" key="5">
    <source>
        <dbReference type="ARBA" id="ARBA00022516"/>
    </source>
</evidence>
<keyword evidence="9" id="KW-0012">Acyltransferase</keyword>
<comment type="pathway">
    <text evidence="2">Lipid metabolism.</text>
</comment>
<evidence type="ECO:0000313" key="12">
    <source>
        <dbReference type="EMBL" id="MER6163409.1"/>
    </source>
</evidence>
<evidence type="ECO:0000256" key="9">
    <source>
        <dbReference type="ARBA" id="ARBA00023315"/>
    </source>
</evidence>
<keyword evidence="6" id="KW-0808">Transferase</keyword>
<dbReference type="SUPFAM" id="SSF52777">
    <property type="entry name" value="CoA-dependent acyltransferases"/>
    <property type="match status" value="2"/>
</dbReference>
<gene>
    <name evidence="12" type="ORF">ABT188_02245</name>
</gene>
<dbReference type="Proteomes" id="UP001496720">
    <property type="component" value="Unassembled WGS sequence"/>
</dbReference>
<evidence type="ECO:0000256" key="3">
    <source>
        <dbReference type="ARBA" id="ARBA00009587"/>
    </source>
</evidence>
<dbReference type="InterPro" id="IPR045034">
    <property type="entry name" value="O-acyltransferase_WSD1-like"/>
</dbReference>
<dbReference type="RefSeq" id="WP_352145569.1">
    <property type="nucleotide sequence ID" value="NZ_JBEOZY010000001.1"/>
</dbReference>
<name>A0ABV1SPT7_9ACTN</name>
<dbReference type="EMBL" id="JBEOZY010000001">
    <property type="protein sequence ID" value="MER6163409.1"/>
    <property type="molecule type" value="Genomic_DNA"/>
</dbReference>
<evidence type="ECO:0000313" key="13">
    <source>
        <dbReference type="Proteomes" id="UP001496720"/>
    </source>
</evidence>
<dbReference type="InterPro" id="IPR004255">
    <property type="entry name" value="O-acyltransferase_WSD1_N"/>
</dbReference>
<comment type="pathway">
    <text evidence="1">Glycerolipid metabolism; triacylglycerol biosynthesis.</text>
</comment>
<evidence type="ECO:0000259" key="11">
    <source>
        <dbReference type="Pfam" id="PF03007"/>
    </source>
</evidence>
<comment type="caution">
    <text evidence="12">The sequence shown here is derived from an EMBL/GenBank/DDBJ whole genome shotgun (WGS) entry which is preliminary data.</text>
</comment>
<proteinExistence type="inferred from homology"/>
<dbReference type="EC" id="2.3.1.20" evidence="4"/>
<protein>
    <recommendedName>
        <fullName evidence="4">diacylglycerol O-acyltransferase</fullName>
        <ecNumber evidence="4">2.3.1.20</ecNumber>
    </recommendedName>
</protein>
<evidence type="ECO:0000256" key="10">
    <source>
        <dbReference type="ARBA" id="ARBA00048109"/>
    </source>
</evidence>
<keyword evidence="8" id="KW-0443">Lipid metabolism</keyword>